<dbReference type="EMBL" id="ASPP01029657">
    <property type="protein sequence ID" value="ETO04233.1"/>
    <property type="molecule type" value="Genomic_DNA"/>
</dbReference>
<reference evidence="1 2" key="1">
    <citation type="journal article" date="2013" name="Curr. Biol.">
        <title>The Genome of the Foraminiferan Reticulomyxa filosa.</title>
        <authorList>
            <person name="Glockner G."/>
            <person name="Hulsmann N."/>
            <person name="Schleicher M."/>
            <person name="Noegel A.A."/>
            <person name="Eichinger L."/>
            <person name="Gallinger C."/>
            <person name="Pawlowski J."/>
            <person name="Sierra R."/>
            <person name="Euteneuer U."/>
            <person name="Pillet L."/>
            <person name="Moustafa A."/>
            <person name="Platzer M."/>
            <person name="Groth M."/>
            <person name="Szafranski K."/>
            <person name="Schliwa M."/>
        </authorList>
    </citation>
    <scope>NUCLEOTIDE SEQUENCE [LARGE SCALE GENOMIC DNA]</scope>
</reference>
<organism evidence="1 2">
    <name type="scientific">Reticulomyxa filosa</name>
    <dbReference type="NCBI Taxonomy" id="46433"/>
    <lineage>
        <taxon>Eukaryota</taxon>
        <taxon>Sar</taxon>
        <taxon>Rhizaria</taxon>
        <taxon>Retaria</taxon>
        <taxon>Foraminifera</taxon>
        <taxon>Monothalamids</taxon>
        <taxon>Reticulomyxidae</taxon>
        <taxon>Reticulomyxa</taxon>
    </lineage>
</organism>
<sequence>MFPFENYLAKTFFTNLITANPYVVRRLCSSFVCLNKGKKIWVVLEDLSKVELGTILGPSCEMWAGNLIPANYIYGGETRINESDPTSRLLSVRTYETLLYVKFLFVYLIDSPYNLVRKIKMVMQNCTYTQLYSVNCPEPTKDEMDDMDTFVNDWLSDFIDFMLDYLDDYKKDETHLLKPLFFTSVYKLK</sequence>
<name>X6LQS2_RETFI</name>
<comment type="caution">
    <text evidence="1">The sequence shown here is derived from an EMBL/GenBank/DDBJ whole genome shotgun (WGS) entry which is preliminary data.</text>
</comment>
<gene>
    <name evidence="1" type="ORF">RFI_33166</name>
</gene>
<accession>X6LQS2</accession>
<evidence type="ECO:0000313" key="1">
    <source>
        <dbReference type="EMBL" id="ETO04233.1"/>
    </source>
</evidence>
<evidence type="ECO:0000313" key="2">
    <source>
        <dbReference type="Proteomes" id="UP000023152"/>
    </source>
</evidence>
<dbReference type="AlphaFoldDB" id="X6LQS2"/>
<dbReference type="Proteomes" id="UP000023152">
    <property type="component" value="Unassembled WGS sequence"/>
</dbReference>
<keyword evidence="2" id="KW-1185">Reference proteome</keyword>
<proteinExistence type="predicted"/>
<protein>
    <submittedName>
        <fullName evidence="1">Uncharacterized protein</fullName>
    </submittedName>
</protein>